<feature type="compositionally biased region" description="Low complexity" evidence="1">
    <location>
        <begin position="712"/>
        <end position="722"/>
    </location>
</feature>
<gene>
    <name evidence="2" type="ORF">SUNI508_03590</name>
</gene>
<dbReference type="EMBL" id="JARVKF010000046">
    <property type="protein sequence ID" value="KAK9424102.1"/>
    <property type="molecule type" value="Genomic_DNA"/>
</dbReference>
<evidence type="ECO:0000313" key="3">
    <source>
        <dbReference type="Proteomes" id="UP001408356"/>
    </source>
</evidence>
<keyword evidence="3" id="KW-1185">Reference proteome</keyword>
<name>A0ABR2VB31_9PEZI</name>
<reference evidence="2 3" key="1">
    <citation type="journal article" date="2024" name="J. Plant Pathol.">
        <title>Sequence and assembly of the genome of Seiridium unicorne, isolate CBS 538.82, causal agent of cypress canker disease.</title>
        <authorList>
            <person name="Scali E."/>
            <person name="Rocca G.D."/>
            <person name="Danti R."/>
            <person name="Garbelotto M."/>
            <person name="Barberini S."/>
            <person name="Baroncelli R."/>
            <person name="Emiliani G."/>
        </authorList>
    </citation>
    <scope>NUCLEOTIDE SEQUENCE [LARGE SCALE GENOMIC DNA]</scope>
    <source>
        <strain evidence="2 3">BM-138-508</strain>
    </source>
</reference>
<sequence length="748" mass="82914">MEGHQEQRDADERARVVWPHFHSKEGDTRVIVDFPSHGATSCIGAFWSGTKEFYMSSDLLLATGSSFFAAGLSESNQRRVCRRRKIDTLPPGVKYILDMTPSLEGDDAAALVGDLSLPNGVRDWWMAKERLGVSPLLVSGHDDDCIDHSNTPVDCVKNTDEVEQEARNEIDDARKYKVTLGLESCVTCPARDIHDYCAVRHRANIIRLLLHINGHDLVLNSAPRVYTIVALAKQLDVVNLVSSSVRLWLEDHRNSSFVDIHPEIAIEMAWKLRLHDLARASLRVLVIERALEPANIPLGKTTMFGRPRANLLSDDISEVIQHATNRVRERVKDAANRLAPTSTSNTYAWLQIPAWETLIQVGAILDAEIWSTGDQYSQAMAHVMRGQHLDIVETLVDYIKAAIEKAFSTVPFSFREAELNNDRRAYIKGGTNSIPLADIIAALSNEQKLLLPFFWQCLKDETWDWDVFYRWTNRTASRPSPQSYLGDKISIFAAKVNQAMFRGLFPALRAKFPHGFPLEISKFHEQICTETKKLLQQWVPQHGDLETPLHRSSHLALGFAEDEFKFLPLWAGGLDDETGAVFDDMIVPDTDMGPNQPGPAYITGKTIAPSSTADSDTTIVGEGVSLQAVPSGISTGEAESASQATESFVEVSTSGDGKSLDDYDVVQGETASLEEAMKDVGIFSDTSNSCDDRGFEYTDDADDAQSMDDASDAQSMTDDAQSMAADPGDVITDSDTMSLDFEWSDIYD</sequence>
<proteinExistence type="predicted"/>
<feature type="compositionally biased region" description="Acidic residues" evidence="1">
    <location>
        <begin position="697"/>
        <end position="711"/>
    </location>
</feature>
<feature type="region of interest" description="Disordered" evidence="1">
    <location>
        <begin position="694"/>
        <end position="737"/>
    </location>
</feature>
<accession>A0ABR2VB31</accession>
<evidence type="ECO:0000256" key="1">
    <source>
        <dbReference type="SAM" id="MobiDB-lite"/>
    </source>
</evidence>
<dbReference type="Proteomes" id="UP001408356">
    <property type="component" value="Unassembled WGS sequence"/>
</dbReference>
<comment type="caution">
    <text evidence="2">The sequence shown here is derived from an EMBL/GenBank/DDBJ whole genome shotgun (WGS) entry which is preliminary data.</text>
</comment>
<organism evidence="2 3">
    <name type="scientific">Seiridium unicorne</name>
    <dbReference type="NCBI Taxonomy" id="138068"/>
    <lineage>
        <taxon>Eukaryota</taxon>
        <taxon>Fungi</taxon>
        <taxon>Dikarya</taxon>
        <taxon>Ascomycota</taxon>
        <taxon>Pezizomycotina</taxon>
        <taxon>Sordariomycetes</taxon>
        <taxon>Xylariomycetidae</taxon>
        <taxon>Amphisphaeriales</taxon>
        <taxon>Sporocadaceae</taxon>
        <taxon>Seiridium</taxon>
    </lineage>
</organism>
<protein>
    <submittedName>
        <fullName evidence="2">Uncharacterized protein</fullName>
    </submittedName>
</protein>
<evidence type="ECO:0000313" key="2">
    <source>
        <dbReference type="EMBL" id="KAK9424102.1"/>
    </source>
</evidence>